<evidence type="ECO:0000313" key="6">
    <source>
        <dbReference type="Proteomes" id="UP000177362"/>
    </source>
</evidence>
<proteinExistence type="inferred from homology"/>
<dbReference type="STRING" id="1802271.A3C11_01960"/>
<accession>A0A1G2KP62</accession>
<evidence type="ECO:0000256" key="1">
    <source>
        <dbReference type="ARBA" id="ARBA00022723"/>
    </source>
</evidence>
<dbReference type="AlphaFoldDB" id="A0A1G2KP62"/>
<sequence>MKEALVLYGATAMGTAEFSADLRWRTGGFSVPDPVLFCEIGGKKILFVSSLEVERAAKEAKVDEIILLDAYVKKSKKENLPISVIFLKEQRIEKVIVPATIRHQLAENLAAHFEIQIRDEPFYPERAIKTPWEIGEIEKAQRAVEAAVVKGTDFIKDCSVRGNELFHSAFGDQPINSFHLRKIIDDELFLRGYLGVESIVACGIEATDPHAAGSGLLHPKEPIVLDIFPRSLETLYFADQTRTIFKGMPSENLCRMYGAVLEAQELAIAMVKPGANGAKIEQAVRDFFTKSGYPTSFTERPVKGFIHSLGHGVGLEIHEAPSLSSRPEVLQAGQVVTIEPGLYYSTAEGEIPAGGIRIEDMLLVTADGSKNLTKFPKKLEDMIL</sequence>
<dbReference type="SUPFAM" id="SSF55920">
    <property type="entry name" value="Creatinase/aminopeptidase"/>
    <property type="match status" value="1"/>
</dbReference>
<evidence type="ECO:0000256" key="3">
    <source>
        <dbReference type="RuleBase" id="RU000590"/>
    </source>
</evidence>
<evidence type="ECO:0000259" key="4">
    <source>
        <dbReference type="Pfam" id="PF00557"/>
    </source>
</evidence>
<dbReference type="GO" id="GO:0016787">
    <property type="term" value="F:hydrolase activity"/>
    <property type="evidence" value="ECO:0007669"/>
    <property type="project" value="UniProtKB-KW"/>
</dbReference>
<dbReference type="PROSITE" id="PS00491">
    <property type="entry name" value="PROLINE_PEPTIDASE"/>
    <property type="match status" value="1"/>
</dbReference>
<dbReference type="GO" id="GO:0046872">
    <property type="term" value="F:metal ion binding"/>
    <property type="evidence" value="ECO:0007669"/>
    <property type="project" value="UniProtKB-KW"/>
</dbReference>
<dbReference type="EMBL" id="MHQJ01000054">
    <property type="protein sequence ID" value="OHA00229.1"/>
    <property type="molecule type" value="Genomic_DNA"/>
</dbReference>
<dbReference type="InterPro" id="IPR000994">
    <property type="entry name" value="Pept_M24"/>
</dbReference>
<keyword evidence="2" id="KW-0378">Hydrolase</keyword>
<dbReference type="InterPro" id="IPR050659">
    <property type="entry name" value="Peptidase_M24B"/>
</dbReference>
<dbReference type="Proteomes" id="UP000177362">
    <property type="component" value="Unassembled WGS sequence"/>
</dbReference>
<dbReference type="PANTHER" id="PTHR46112:SF2">
    <property type="entry name" value="XAA-PRO AMINOPEPTIDASE P-RELATED"/>
    <property type="match status" value="1"/>
</dbReference>
<dbReference type="InterPro" id="IPR001131">
    <property type="entry name" value="Peptidase_M24B_aminopep-P_CS"/>
</dbReference>
<feature type="domain" description="Peptidase M24" evidence="4">
    <location>
        <begin position="137"/>
        <end position="366"/>
    </location>
</feature>
<protein>
    <recommendedName>
        <fullName evidence="4">Peptidase M24 domain-containing protein</fullName>
    </recommendedName>
</protein>
<dbReference type="InterPro" id="IPR036005">
    <property type="entry name" value="Creatinase/aminopeptidase-like"/>
</dbReference>
<reference evidence="5 6" key="1">
    <citation type="journal article" date="2016" name="Nat. Commun.">
        <title>Thousands of microbial genomes shed light on interconnected biogeochemical processes in an aquifer system.</title>
        <authorList>
            <person name="Anantharaman K."/>
            <person name="Brown C.T."/>
            <person name="Hug L.A."/>
            <person name="Sharon I."/>
            <person name="Castelle C.J."/>
            <person name="Probst A.J."/>
            <person name="Thomas B.C."/>
            <person name="Singh A."/>
            <person name="Wilkins M.J."/>
            <person name="Karaoz U."/>
            <person name="Brodie E.L."/>
            <person name="Williams K.H."/>
            <person name="Hubbard S.S."/>
            <person name="Banfield J.F."/>
        </authorList>
    </citation>
    <scope>NUCLEOTIDE SEQUENCE [LARGE SCALE GENOMIC DNA]</scope>
</reference>
<keyword evidence="1 3" id="KW-0479">Metal-binding</keyword>
<dbReference type="Gene3D" id="3.90.230.10">
    <property type="entry name" value="Creatinase/methionine aminopeptidase superfamily"/>
    <property type="match status" value="1"/>
</dbReference>
<name>A0A1G2KP62_9BACT</name>
<organism evidence="5 6">
    <name type="scientific">Candidatus Sungbacteria bacterium RIFCSPHIGHO2_02_FULL_49_12</name>
    <dbReference type="NCBI Taxonomy" id="1802271"/>
    <lineage>
        <taxon>Bacteria</taxon>
        <taxon>Candidatus Sungiibacteriota</taxon>
    </lineage>
</organism>
<gene>
    <name evidence="5" type="ORF">A3C11_01960</name>
</gene>
<dbReference type="Pfam" id="PF00557">
    <property type="entry name" value="Peptidase_M24"/>
    <property type="match status" value="1"/>
</dbReference>
<comment type="similarity">
    <text evidence="3">Belongs to the peptidase M24B family.</text>
</comment>
<evidence type="ECO:0000256" key="2">
    <source>
        <dbReference type="ARBA" id="ARBA00022801"/>
    </source>
</evidence>
<dbReference type="PANTHER" id="PTHR46112">
    <property type="entry name" value="AMINOPEPTIDASE"/>
    <property type="match status" value="1"/>
</dbReference>
<comment type="caution">
    <text evidence="5">The sequence shown here is derived from an EMBL/GenBank/DDBJ whole genome shotgun (WGS) entry which is preliminary data.</text>
</comment>
<evidence type="ECO:0000313" key="5">
    <source>
        <dbReference type="EMBL" id="OHA00229.1"/>
    </source>
</evidence>